<protein>
    <submittedName>
        <fullName evidence="2">ANTAR domain-containing protein</fullName>
    </submittedName>
</protein>
<feature type="domain" description="ANTAR" evidence="1">
    <location>
        <begin position="127"/>
        <end position="188"/>
    </location>
</feature>
<sequence>MTDLIGSLRNLNVLVLHPRDADADDLIQQINRIGCNVETLWPPPEVQLPPLDVIFVEIKESISPALAKILSSRPEQKPTLVGIIAYENPSVLAGILELDVHAVLSKPLRAFGVLSNLLMARRTWQMRQEALKTEEKLRQKLEQIQTITEAKFILMRHHGIDEQEAYKVIRSHAMTRRSSTVEIATAIIYADGLLNNLKVRK</sequence>
<keyword evidence="3" id="KW-1185">Reference proteome</keyword>
<name>A0A4Q9FYN7_9RHOB</name>
<evidence type="ECO:0000313" key="3">
    <source>
        <dbReference type="Proteomes" id="UP000293520"/>
    </source>
</evidence>
<accession>A0A4Q9FYN7</accession>
<evidence type="ECO:0000259" key="1">
    <source>
        <dbReference type="PROSITE" id="PS50921"/>
    </source>
</evidence>
<dbReference type="AlphaFoldDB" id="A0A4Q9FYN7"/>
<dbReference type="EMBL" id="SISK01000007">
    <property type="protein sequence ID" value="TBN39530.1"/>
    <property type="molecule type" value="Genomic_DNA"/>
</dbReference>
<dbReference type="PIRSF" id="PIRSF036382">
    <property type="entry name" value="RR_antiterm"/>
    <property type="match status" value="1"/>
</dbReference>
<dbReference type="InterPro" id="IPR005561">
    <property type="entry name" value="ANTAR"/>
</dbReference>
<dbReference type="PROSITE" id="PS50921">
    <property type="entry name" value="ANTAR"/>
    <property type="match status" value="1"/>
</dbReference>
<dbReference type="Proteomes" id="UP000293520">
    <property type="component" value="Unassembled WGS sequence"/>
</dbReference>
<dbReference type="SMART" id="SM01012">
    <property type="entry name" value="ANTAR"/>
    <property type="match status" value="1"/>
</dbReference>
<dbReference type="InterPro" id="IPR049021">
    <property type="entry name" value="AmiR_N"/>
</dbReference>
<dbReference type="InterPro" id="IPR011006">
    <property type="entry name" value="CheY-like_superfamily"/>
</dbReference>
<dbReference type="RefSeq" id="WP_130991364.1">
    <property type="nucleotide sequence ID" value="NZ_SISK01000007.1"/>
</dbReference>
<proteinExistence type="predicted"/>
<dbReference type="Gene3D" id="1.10.10.10">
    <property type="entry name" value="Winged helix-like DNA-binding domain superfamily/Winged helix DNA-binding domain"/>
    <property type="match status" value="1"/>
</dbReference>
<organism evidence="2 3">
    <name type="scientific">Paracoccus subflavus</name>
    <dbReference type="NCBI Taxonomy" id="2528244"/>
    <lineage>
        <taxon>Bacteria</taxon>
        <taxon>Pseudomonadati</taxon>
        <taxon>Pseudomonadota</taxon>
        <taxon>Alphaproteobacteria</taxon>
        <taxon>Rhodobacterales</taxon>
        <taxon>Paracoccaceae</taxon>
        <taxon>Paracoccus</taxon>
    </lineage>
</organism>
<dbReference type="Gene3D" id="3.40.50.2300">
    <property type="match status" value="1"/>
</dbReference>
<comment type="caution">
    <text evidence="2">The sequence shown here is derived from an EMBL/GenBank/DDBJ whole genome shotgun (WGS) entry which is preliminary data.</text>
</comment>
<dbReference type="Pfam" id="PF21332">
    <property type="entry name" value="AmiR_N"/>
    <property type="match status" value="1"/>
</dbReference>
<dbReference type="OrthoDB" id="7366028at2"/>
<reference evidence="2 3" key="1">
    <citation type="submission" date="2019-02" db="EMBL/GenBank/DDBJ databases">
        <title>Paracoccus subflavus sp. nov., isolated from marine sediment of the Pacific Ocean.</title>
        <authorList>
            <person name="Zhang G."/>
        </authorList>
    </citation>
    <scope>NUCLEOTIDE SEQUENCE [LARGE SCALE GENOMIC DNA]</scope>
    <source>
        <strain evidence="2 3">GY0581</strain>
    </source>
</reference>
<dbReference type="GO" id="GO:0003723">
    <property type="term" value="F:RNA binding"/>
    <property type="evidence" value="ECO:0007669"/>
    <property type="project" value="InterPro"/>
</dbReference>
<dbReference type="SUPFAM" id="SSF52172">
    <property type="entry name" value="CheY-like"/>
    <property type="match status" value="1"/>
</dbReference>
<dbReference type="InterPro" id="IPR036388">
    <property type="entry name" value="WH-like_DNA-bd_sf"/>
</dbReference>
<gene>
    <name evidence="2" type="ORF">EYE42_10970</name>
</gene>
<dbReference type="InterPro" id="IPR008327">
    <property type="entry name" value="Sig_transdc_resp-reg_antiterm"/>
</dbReference>
<evidence type="ECO:0000313" key="2">
    <source>
        <dbReference type="EMBL" id="TBN39530.1"/>
    </source>
</evidence>
<dbReference type="Pfam" id="PF03861">
    <property type="entry name" value="ANTAR"/>
    <property type="match status" value="1"/>
</dbReference>